<sequence length="138" mass="15974">MESYENGNICSLIESSDKLPETQLKSCEWSQKINLTLDPGLSDIKDMYLQIPPPEPVNFRGNIEENWRYFKSHWRNFSIATGLDNKEDKLKVATLLSIIGKEAYNIFEHLDLSDEQRNNSDEIINALTQHFTPNKLKT</sequence>
<reference evidence="1 2" key="1">
    <citation type="submission" date="2022-01" db="EMBL/GenBank/DDBJ databases">
        <title>A chromosomal length assembly of Cordylochernes scorpioides.</title>
        <authorList>
            <person name="Zeh D."/>
            <person name="Zeh J."/>
        </authorList>
    </citation>
    <scope>NUCLEOTIDE SEQUENCE [LARGE SCALE GENOMIC DNA]</scope>
    <source>
        <strain evidence="1">IN4F17</strain>
        <tissue evidence="1">Whole Body</tissue>
    </source>
</reference>
<name>A0ABY6KX25_9ARAC</name>
<dbReference type="Proteomes" id="UP001235939">
    <property type="component" value="Chromosome 10"/>
</dbReference>
<accession>A0ABY6KX25</accession>
<evidence type="ECO:0000313" key="2">
    <source>
        <dbReference type="Proteomes" id="UP001235939"/>
    </source>
</evidence>
<protein>
    <submittedName>
        <fullName evidence="1">K02A2.6-like</fullName>
    </submittedName>
</protein>
<dbReference type="EMBL" id="CP092872">
    <property type="protein sequence ID" value="UYV72832.1"/>
    <property type="molecule type" value="Genomic_DNA"/>
</dbReference>
<gene>
    <name evidence="1" type="ORF">LAZ67_10000921</name>
</gene>
<organism evidence="1 2">
    <name type="scientific">Cordylochernes scorpioides</name>
    <dbReference type="NCBI Taxonomy" id="51811"/>
    <lineage>
        <taxon>Eukaryota</taxon>
        <taxon>Metazoa</taxon>
        <taxon>Ecdysozoa</taxon>
        <taxon>Arthropoda</taxon>
        <taxon>Chelicerata</taxon>
        <taxon>Arachnida</taxon>
        <taxon>Pseudoscorpiones</taxon>
        <taxon>Cheliferoidea</taxon>
        <taxon>Chernetidae</taxon>
        <taxon>Cordylochernes</taxon>
    </lineage>
</organism>
<proteinExistence type="predicted"/>
<keyword evidence="2" id="KW-1185">Reference proteome</keyword>
<evidence type="ECO:0000313" key="1">
    <source>
        <dbReference type="EMBL" id="UYV72832.1"/>
    </source>
</evidence>